<comment type="caution">
    <text evidence="12">The sequence shown here is derived from an EMBL/GenBank/DDBJ whole genome shotgun (WGS) entry which is preliminary data.</text>
</comment>
<dbReference type="InterPro" id="IPR029044">
    <property type="entry name" value="Nucleotide-diphossugar_trans"/>
</dbReference>
<evidence type="ECO:0000256" key="1">
    <source>
        <dbReference type="ARBA" id="ARBA00010443"/>
    </source>
</evidence>
<comment type="pathway">
    <text evidence="9">Glycan biosynthesis; glycogen biosynthesis.</text>
</comment>
<keyword evidence="3 9" id="KW-0808">Transferase</keyword>
<comment type="similarity">
    <text evidence="1 9">Belongs to the bacterial/plant glucose-1-phosphate adenylyltransferase family.</text>
</comment>
<dbReference type="Proteomes" id="UP000253314">
    <property type="component" value="Unassembled WGS sequence"/>
</dbReference>
<gene>
    <name evidence="9" type="primary">glgC</name>
    <name evidence="12" type="ORF">DS031_01090</name>
</gene>
<evidence type="ECO:0000256" key="9">
    <source>
        <dbReference type="HAMAP-Rule" id="MF_00624"/>
    </source>
</evidence>
<evidence type="ECO:0000256" key="4">
    <source>
        <dbReference type="ARBA" id="ARBA00022695"/>
    </source>
</evidence>
<dbReference type="EMBL" id="QOCW01000001">
    <property type="protein sequence ID" value="RBW71373.1"/>
    <property type="molecule type" value="Genomic_DNA"/>
</dbReference>
<dbReference type="GO" id="GO:0008878">
    <property type="term" value="F:glucose-1-phosphate adenylyltransferase activity"/>
    <property type="evidence" value="ECO:0007669"/>
    <property type="project" value="UniProtKB-UniRule"/>
</dbReference>
<evidence type="ECO:0000259" key="11">
    <source>
        <dbReference type="Pfam" id="PF24894"/>
    </source>
</evidence>
<dbReference type="NCBIfam" id="NF003670">
    <property type="entry name" value="PRK05293.1"/>
    <property type="match status" value="1"/>
</dbReference>
<proteinExistence type="inferred from homology"/>
<keyword evidence="2 9" id="KW-0321">Glycogen metabolism</keyword>
<evidence type="ECO:0000259" key="10">
    <source>
        <dbReference type="Pfam" id="PF00483"/>
    </source>
</evidence>
<feature type="site" description="Could play a key role in the communication between the regulatory and the substrate sites" evidence="9">
    <location>
        <position position="60"/>
    </location>
</feature>
<evidence type="ECO:0000313" key="12">
    <source>
        <dbReference type="EMBL" id="RBW71373.1"/>
    </source>
</evidence>
<evidence type="ECO:0000313" key="13">
    <source>
        <dbReference type="Proteomes" id="UP000253314"/>
    </source>
</evidence>
<accession>A0A366Y4N5</accession>
<dbReference type="CDD" id="cd02508">
    <property type="entry name" value="ADP_Glucose_PP"/>
    <property type="match status" value="1"/>
</dbReference>
<dbReference type="PANTHER" id="PTHR43523">
    <property type="entry name" value="GLUCOSE-1-PHOSPHATE ADENYLYLTRANSFERASE-RELATED"/>
    <property type="match status" value="1"/>
</dbReference>
<dbReference type="NCBIfam" id="TIGR02091">
    <property type="entry name" value="glgC"/>
    <property type="match status" value="1"/>
</dbReference>
<evidence type="ECO:0000256" key="5">
    <source>
        <dbReference type="ARBA" id="ARBA00022741"/>
    </source>
</evidence>
<comment type="function">
    <text evidence="9">Involved in the biosynthesis of ADP-glucose, a building block required for the elongation reactions to produce glycogen. Catalyzes the reaction between ATP and alpha-D-glucose 1-phosphate (G1P) to produce pyrophosphate and ADP-Glc.</text>
</comment>
<keyword evidence="4 9" id="KW-0548">Nucleotidyltransferase</keyword>
<feature type="binding site" evidence="9">
    <location>
        <position position="165"/>
    </location>
    <ligand>
        <name>alpha-D-glucose 1-phosphate</name>
        <dbReference type="ChEBI" id="CHEBI:58601"/>
    </ligand>
</feature>
<evidence type="ECO:0000256" key="6">
    <source>
        <dbReference type="ARBA" id="ARBA00022840"/>
    </source>
</evidence>
<feature type="site" description="Could play a key role in the communication between the regulatory and the substrate sites" evidence="9">
    <location>
        <position position="99"/>
    </location>
</feature>
<dbReference type="PROSITE" id="PS00810">
    <property type="entry name" value="ADP_GLC_PYROPHOSPH_3"/>
    <property type="match status" value="1"/>
</dbReference>
<feature type="binding site" evidence="9">
    <location>
        <position position="191"/>
    </location>
    <ligand>
        <name>alpha-D-glucose 1-phosphate</name>
        <dbReference type="ChEBI" id="CHEBI:58601"/>
    </ligand>
</feature>
<dbReference type="OrthoDB" id="9801810at2"/>
<dbReference type="PROSITE" id="PS00808">
    <property type="entry name" value="ADP_GLC_PYROPHOSPH_1"/>
    <property type="match status" value="1"/>
</dbReference>
<dbReference type="Pfam" id="PF00483">
    <property type="entry name" value="NTP_transferase"/>
    <property type="match status" value="1"/>
</dbReference>
<evidence type="ECO:0000256" key="2">
    <source>
        <dbReference type="ARBA" id="ARBA00022600"/>
    </source>
</evidence>
<dbReference type="InterPro" id="IPR011831">
    <property type="entry name" value="ADP-Glc_PPase"/>
</dbReference>
<dbReference type="InterPro" id="IPR005836">
    <property type="entry name" value="ADP_Glu_pyroP_CS"/>
</dbReference>
<dbReference type="CDD" id="cd04651">
    <property type="entry name" value="LbH_G1P_AT_C"/>
    <property type="match status" value="1"/>
</dbReference>
<dbReference type="HAMAP" id="MF_00624">
    <property type="entry name" value="GlgC"/>
    <property type="match status" value="1"/>
</dbReference>
<organism evidence="12 13">
    <name type="scientific">Bacillus taeanensis</name>
    <dbReference type="NCBI Taxonomy" id="273032"/>
    <lineage>
        <taxon>Bacteria</taxon>
        <taxon>Bacillati</taxon>
        <taxon>Bacillota</taxon>
        <taxon>Bacilli</taxon>
        <taxon>Bacillales</taxon>
        <taxon>Bacillaceae</taxon>
        <taxon>Bacillus</taxon>
    </lineage>
</organism>
<dbReference type="SUPFAM" id="SSF53448">
    <property type="entry name" value="Nucleotide-diphospho-sugar transferases"/>
    <property type="match status" value="1"/>
</dbReference>
<dbReference type="GO" id="GO:0005978">
    <property type="term" value="P:glycogen biosynthetic process"/>
    <property type="evidence" value="ECO:0007669"/>
    <property type="project" value="UniProtKB-UniRule"/>
</dbReference>
<name>A0A366Y4N5_9BACI</name>
<dbReference type="InterPro" id="IPR023049">
    <property type="entry name" value="GlgC_bac"/>
</dbReference>
<sequence>MFKKEMIAMLLAGGQGTRLKDLTIKLAKPAVPFGGKYRIIDFTLSNCSNSGIDTVGVLTQYQPYILNSYIGIGSAWDLDRKHGGVSVLPPYQGQKGGEWYKGTANAIYQNAYYIDQYDPEYVLVISGDHIYKMDYSKMLDYHKEKGADATIAVLEVPWDEASRFGLMHTNDTKKITDFEEKPANPKSNLASMGIYIFNWKVLKQFLLEDEQNELSSKDFGKDIIPAMLNNDKKLYAYEFEGYWKDVGTVKSLWEAHMDLLSENPELDINDPLWKIYSVNPNQPPQYIASKANIKRSLINEGCVVYGDVENSVLFYGVHVGLGSNIQESIIMPDVKIGANVTIKKAIIASGTVIEDGAVIGDDSGEITLIGEDLRIGSDAHVINH</sequence>
<dbReference type="Pfam" id="PF24894">
    <property type="entry name" value="Hexapep_GlmU"/>
    <property type="match status" value="1"/>
</dbReference>
<dbReference type="InterPro" id="IPR056818">
    <property type="entry name" value="GlmU/GlgC-like_hexapep"/>
</dbReference>
<reference evidence="12 13" key="1">
    <citation type="submission" date="2018-07" db="EMBL/GenBank/DDBJ databases">
        <title>Lottiidibacillus patelloidae gen. nov., sp. nov., isolated from the intestinal tract of a marine limpet and the reclassification of B. taeanensis BH030017T, B. algicola KMM 3737T and B. hwajinpoensis SW-72T as genus Lottiidibacillus.</title>
        <authorList>
            <person name="Liu R."/>
            <person name="Huang Z."/>
        </authorList>
    </citation>
    <scope>NUCLEOTIDE SEQUENCE [LARGE SCALE GENOMIC DNA]</scope>
    <source>
        <strain evidence="12 13">BH030017</strain>
    </source>
</reference>
<dbReference type="EC" id="2.7.7.27" evidence="9"/>
<keyword evidence="8 9" id="KW-0119">Carbohydrate metabolism</keyword>
<dbReference type="PROSITE" id="PS00809">
    <property type="entry name" value="ADP_GLC_PYROPHOSPH_2"/>
    <property type="match status" value="1"/>
</dbReference>
<protein>
    <recommendedName>
        <fullName evidence="9">Glucose-1-phosphate adenylyltransferase</fullName>
        <ecNumber evidence="9">2.7.7.27</ecNumber>
    </recommendedName>
    <alternativeName>
        <fullName evidence="9">ADP-glucose pyrophosphorylase</fullName>
        <shortName evidence="9">ADPGlc PPase</shortName>
    </alternativeName>
    <alternativeName>
        <fullName evidence="9">ADP-glucose synthase</fullName>
    </alternativeName>
</protein>
<keyword evidence="6 9" id="KW-0067">ATP-binding</keyword>
<dbReference type="SUPFAM" id="SSF51161">
    <property type="entry name" value="Trimeric LpxA-like enzymes"/>
    <property type="match status" value="1"/>
</dbReference>
<dbReference type="GO" id="GO:0005524">
    <property type="term" value="F:ATP binding"/>
    <property type="evidence" value="ECO:0007669"/>
    <property type="project" value="UniProtKB-KW"/>
</dbReference>
<evidence type="ECO:0000256" key="3">
    <source>
        <dbReference type="ARBA" id="ARBA00022679"/>
    </source>
</evidence>
<feature type="domain" description="Nucleotidyl transferase" evidence="10">
    <location>
        <begin position="8"/>
        <end position="261"/>
    </location>
</feature>
<keyword evidence="13" id="KW-1185">Reference proteome</keyword>
<dbReference type="UniPathway" id="UPA00164"/>
<dbReference type="PANTHER" id="PTHR43523:SF2">
    <property type="entry name" value="GLUCOSE-1-PHOSPHATE ADENYLYLTRANSFERASE"/>
    <property type="match status" value="1"/>
</dbReference>
<evidence type="ECO:0000256" key="7">
    <source>
        <dbReference type="ARBA" id="ARBA00023056"/>
    </source>
</evidence>
<dbReference type="RefSeq" id="WP_113804079.1">
    <property type="nucleotide sequence ID" value="NZ_QOCW01000001.1"/>
</dbReference>
<dbReference type="InterPro" id="IPR011004">
    <property type="entry name" value="Trimer_LpxA-like_sf"/>
</dbReference>
<dbReference type="InterPro" id="IPR005835">
    <property type="entry name" value="NTP_transferase_dom"/>
</dbReference>
<dbReference type="AlphaFoldDB" id="A0A366Y4N5"/>
<feature type="domain" description="Glucose-1-phosphate adenylyltransferase/Bifunctional protein GlmU-like C-terminal hexapeptide" evidence="11">
    <location>
        <begin position="290"/>
        <end position="363"/>
    </location>
</feature>
<dbReference type="Gene3D" id="3.90.550.10">
    <property type="entry name" value="Spore Coat Polysaccharide Biosynthesis Protein SpsA, Chain A"/>
    <property type="match status" value="1"/>
</dbReference>
<comment type="subunit">
    <text evidence="9">Homotetramer.</text>
</comment>
<comment type="catalytic activity">
    <reaction evidence="9">
        <text>alpha-D-glucose 1-phosphate + ATP + H(+) = ADP-alpha-D-glucose + diphosphate</text>
        <dbReference type="Rhea" id="RHEA:12120"/>
        <dbReference type="ChEBI" id="CHEBI:15378"/>
        <dbReference type="ChEBI" id="CHEBI:30616"/>
        <dbReference type="ChEBI" id="CHEBI:33019"/>
        <dbReference type="ChEBI" id="CHEBI:57498"/>
        <dbReference type="ChEBI" id="CHEBI:58601"/>
        <dbReference type="EC" id="2.7.7.27"/>
    </reaction>
</comment>
<dbReference type="Gene3D" id="2.160.10.10">
    <property type="entry name" value="Hexapeptide repeat proteins"/>
    <property type="match status" value="1"/>
</dbReference>
<keyword evidence="7 9" id="KW-0320">Glycogen biosynthesis</keyword>
<evidence type="ECO:0000256" key="8">
    <source>
        <dbReference type="ARBA" id="ARBA00023277"/>
    </source>
</evidence>
<keyword evidence="5 9" id="KW-0547">Nucleotide-binding</keyword>
<feature type="binding site" evidence="9">
    <location>
        <begin position="180"/>
        <end position="181"/>
    </location>
    <ligand>
        <name>alpha-D-glucose 1-phosphate</name>
        <dbReference type="ChEBI" id="CHEBI:58601"/>
    </ligand>
</feature>
<feature type="binding site" evidence="9">
    <location>
        <position position="100"/>
    </location>
    <ligand>
        <name>alpha-D-glucose 1-phosphate</name>
        <dbReference type="ChEBI" id="CHEBI:58601"/>
    </ligand>
</feature>